<dbReference type="AlphaFoldDB" id="A0A2H0TG49"/>
<comment type="subcellular location">
    <subcellularLocation>
        <location evidence="1 15">Cytoplasm</location>
    </subcellularLocation>
</comment>
<dbReference type="GO" id="GO:0005524">
    <property type="term" value="F:ATP binding"/>
    <property type="evidence" value="ECO:0007669"/>
    <property type="project" value="UniProtKB-UniRule"/>
</dbReference>
<keyword evidence="12 15" id="KW-0648">Protein biosynthesis</keyword>
<dbReference type="Gene3D" id="3.30.56.10">
    <property type="match status" value="2"/>
</dbReference>
<keyword evidence="9 15" id="KW-0067">ATP-binding</keyword>
<organism evidence="18 19">
    <name type="scientific">Candidatus Niyogibacteria bacterium CG10_big_fil_rev_8_21_14_0_10_42_19</name>
    <dbReference type="NCBI Taxonomy" id="1974725"/>
    <lineage>
        <taxon>Bacteria</taxon>
        <taxon>Candidatus Niyogiibacteriota</taxon>
    </lineage>
</organism>
<evidence type="ECO:0000256" key="8">
    <source>
        <dbReference type="ARBA" id="ARBA00022741"/>
    </source>
</evidence>
<keyword evidence="11" id="KW-0694">RNA-binding</keyword>
<dbReference type="InterPro" id="IPR041616">
    <property type="entry name" value="PheRS_beta_core"/>
</dbReference>
<comment type="caution">
    <text evidence="18">The sequence shown here is derived from an EMBL/GenBank/DDBJ whole genome shotgun (WGS) entry which is preliminary data.</text>
</comment>
<dbReference type="GO" id="GO:0004826">
    <property type="term" value="F:phenylalanine-tRNA ligase activity"/>
    <property type="evidence" value="ECO:0007669"/>
    <property type="project" value="UniProtKB-UniRule"/>
</dbReference>
<dbReference type="InterPro" id="IPR004532">
    <property type="entry name" value="Phe-tRNA-ligase_IIc_bsu_bact"/>
</dbReference>
<dbReference type="EMBL" id="PFCN01000013">
    <property type="protein sequence ID" value="PIR70538.1"/>
    <property type="molecule type" value="Genomic_DNA"/>
</dbReference>
<keyword evidence="5" id="KW-0820">tRNA-binding</keyword>
<evidence type="ECO:0000256" key="14">
    <source>
        <dbReference type="ARBA" id="ARBA00049255"/>
    </source>
</evidence>
<dbReference type="SUPFAM" id="SSF54991">
    <property type="entry name" value="Anticodon-binding domain of PheRS"/>
    <property type="match status" value="1"/>
</dbReference>
<dbReference type="FunFam" id="3.30.56.10:FF:000002">
    <property type="entry name" value="Phenylalanine--tRNA ligase beta subunit"/>
    <property type="match status" value="1"/>
</dbReference>
<evidence type="ECO:0000256" key="7">
    <source>
        <dbReference type="ARBA" id="ARBA00022723"/>
    </source>
</evidence>
<dbReference type="InterPro" id="IPR005147">
    <property type="entry name" value="tRNA_synthase_B5-dom"/>
</dbReference>
<evidence type="ECO:0000256" key="13">
    <source>
        <dbReference type="ARBA" id="ARBA00023146"/>
    </source>
</evidence>
<dbReference type="GO" id="GO:0009328">
    <property type="term" value="C:phenylalanine-tRNA ligase complex"/>
    <property type="evidence" value="ECO:0007669"/>
    <property type="project" value="TreeGrafter"/>
</dbReference>
<dbReference type="InterPro" id="IPR045060">
    <property type="entry name" value="Phe-tRNA-ligase_IIc_bsu"/>
</dbReference>
<sequence length="696" mass="78809">MKFSYKWLKERISNIPKPSSVVDLLEMHAFEVESIQKEGDDFIFDIDILPNRISDCSGHRGLAKEISAIAGLKFKDKEPRLVESAEVTTKDAIEIKITDKGCVLYNARVLDNIKVGTSPKWLRMRLEAIGINSINNIVDAANYVMLDTGQPLHVFDYDKLVSKRKSKKLITVRGAKKEEHFLSLDKEQYKLSVEDIVIADDKSAIAIAGIKGGKRPEVDQKTKIIVLESATFSRGRIRSTSQRLNLITDSSRRFGAGLDPNLSKKAIDELAVLIQKIAEGRIYSGALSIGHKFPEIKQIIFSSDKARSVLGANIPDDEIKNIFTGLGFGIKPKIKNWVVEVPSVRKDIEIEEDLIEEVGRIYGYKKIKPVRARGEVVSAKIDQDIFFREKIRDMARSVGFDEVRLYSFVGEKELSLLSLDARKNVLELKNPSRSEYKYLRPKLTPSILMGLSEALKYADNPMFFEIGRVYRKPELKPAKDTPDLERSHIAFAVGNRIKDEESFLEMKGRIDAFFESLGLNDVWYDDSFQTPDEVTGGIAYMLHPYRFAEIKRGNKILGIVGEIHPDIRDSLKLKGSVSICELNLSVLLSEIESEKEYRPISRYPAVMRDLALFVPAETKIVNVQDIIENIGGQLLVDVDLFDIYEGEEVPEGKKNLAFKFVFQSHDKTLSDEEVKKVMDKIIKALENSDPSWEVRK</sequence>
<dbReference type="Gene3D" id="3.50.40.10">
    <property type="entry name" value="Phenylalanyl-trna Synthetase, Chain B, domain 3"/>
    <property type="match status" value="1"/>
</dbReference>
<dbReference type="InterPro" id="IPR005121">
    <property type="entry name" value="Fdx_antiC-bd"/>
</dbReference>
<keyword evidence="6 15" id="KW-0436">Ligase</keyword>
<dbReference type="GO" id="GO:0000287">
    <property type="term" value="F:magnesium ion binding"/>
    <property type="evidence" value="ECO:0007669"/>
    <property type="project" value="UniProtKB-UniRule"/>
</dbReference>
<dbReference type="PANTHER" id="PTHR10947:SF0">
    <property type="entry name" value="PHENYLALANINE--TRNA LIGASE BETA SUBUNIT"/>
    <property type="match status" value="1"/>
</dbReference>
<dbReference type="SUPFAM" id="SSF55681">
    <property type="entry name" value="Class II aaRS and biotin synthetases"/>
    <property type="match status" value="1"/>
</dbReference>
<dbReference type="Pfam" id="PF17759">
    <property type="entry name" value="tRNA_synthFbeta"/>
    <property type="match status" value="1"/>
</dbReference>
<evidence type="ECO:0000256" key="4">
    <source>
        <dbReference type="ARBA" id="ARBA00022490"/>
    </source>
</evidence>
<dbReference type="InterPro" id="IPR045864">
    <property type="entry name" value="aa-tRNA-synth_II/BPL/LPL"/>
</dbReference>
<protein>
    <recommendedName>
        <fullName evidence="15">Phenylalanine--tRNA ligase beta subunit</fullName>
        <ecNumber evidence="15">6.1.1.20</ecNumber>
    </recommendedName>
    <alternativeName>
        <fullName evidence="15">Phenylalanyl-tRNA synthetase beta subunit</fullName>
        <shortName evidence="15">PheRS</shortName>
    </alternativeName>
</protein>
<evidence type="ECO:0000256" key="5">
    <source>
        <dbReference type="ARBA" id="ARBA00022555"/>
    </source>
</evidence>
<keyword evidence="8 15" id="KW-0547">Nucleotide-binding</keyword>
<feature type="binding site" evidence="15">
    <location>
        <position position="356"/>
    </location>
    <ligand>
        <name>Mg(2+)</name>
        <dbReference type="ChEBI" id="CHEBI:18420"/>
        <note>shared with alpha subunit</note>
    </ligand>
</feature>
<dbReference type="InterPro" id="IPR036690">
    <property type="entry name" value="Fdx_antiC-bd_sf"/>
</dbReference>
<keyword evidence="13 15" id="KW-0030">Aminoacyl-tRNA synthetase</keyword>
<evidence type="ECO:0000256" key="3">
    <source>
        <dbReference type="ARBA" id="ARBA00011209"/>
    </source>
</evidence>
<dbReference type="InterPro" id="IPR009061">
    <property type="entry name" value="DNA-bd_dom_put_sf"/>
</dbReference>
<dbReference type="GO" id="GO:0006432">
    <property type="term" value="P:phenylalanyl-tRNA aminoacylation"/>
    <property type="evidence" value="ECO:0007669"/>
    <property type="project" value="UniProtKB-UniRule"/>
</dbReference>
<reference evidence="19" key="1">
    <citation type="submission" date="2017-09" db="EMBL/GenBank/DDBJ databases">
        <title>Depth-based differentiation of microbial function through sediment-hosted aquifers and enrichment of novel symbionts in the deep terrestrial subsurface.</title>
        <authorList>
            <person name="Probst A.J."/>
            <person name="Ladd B."/>
            <person name="Jarett J.K."/>
            <person name="Geller-Mcgrath D.E."/>
            <person name="Sieber C.M.K."/>
            <person name="Emerson J.B."/>
            <person name="Anantharaman K."/>
            <person name="Thomas B.C."/>
            <person name="Malmstrom R."/>
            <person name="Stieglmeier M."/>
            <person name="Klingl A."/>
            <person name="Woyke T."/>
            <person name="Ryan C.M."/>
            <person name="Banfield J.F."/>
        </authorList>
    </citation>
    <scope>NUCLEOTIDE SEQUENCE [LARGE SCALE GENOMIC DNA]</scope>
</reference>
<dbReference type="Pfam" id="PF03483">
    <property type="entry name" value="B3_4"/>
    <property type="match status" value="1"/>
</dbReference>
<dbReference type="EC" id="6.1.1.20" evidence="15"/>
<gene>
    <name evidence="15 18" type="primary">pheT</name>
    <name evidence="18" type="ORF">COU46_01005</name>
</gene>
<accession>A0A2H0TG49</accession>
<keyword evidence="4 15" id="KW-0963">Cytoplasm</keyword>
<dbReference type="Gene3D" id="3.30.70.380">
    <property type="entry name" value="Ferrodoxin-fold anticodon-binding domain"/>
    <property type="match status" value="1"/>
</dbReference>
<dbReference type="PROSITE" id="PS51447">
    <property type="entry name" value="FDX_ACB"/>
    <property type="match status" value="1"/>
</dbReference>
<comment type="cofactor">
    <cofactor evidence="15">
        <name>Mg(2+)</name>
        <dbReference type="ChEBI" id="CHEBI:18420"/>
    </cofactor>
    <text evidence="15">Binds 2 magnesium ions per tetramer.</text>
</comment>
<dbReference type="SMART" id="SM00896">
    <property type="entry name" value="FDX-ACB"/>
    <property type="match status" value="1"/>
</dbReference>
<dbReference type="PROSITE" id="PS51483">
    <property type="entry name" value="B5"/>
    <property type="match status" value="1"/>
</dbReference>
<dbReference type="CDD" id="cd00769">
    <property type="entry name" value="PheRS_beta_core"/>
    <property type="match status" value="1"/>
</dbReference>
<evidence type="ECO:0000313" key="19">
    <source>
        <dbReference type="Proteomes" id="UP000229383"/>
    </source>
</evidence>
<dbReference type="Pfam" id="PF03484">
    <property type="entry name" value="B5"/>
    <property type="match status" value="1"/>
</dbReference>
<keyword evidence="7 15" id="KW-0479">Metal-binding</keyword>
<keyword evidence="10 15" id="KW-0460">Magnesium</keyword>
<dbReference type="HAMAP" id="MF_00283">
    <property type="entry name" value="Phe_tRNA_synth_beta1"/>
    <property type="match status" value="1"/>
</dbReference>
<dbReference type="GO" id="GO:0000049">
    <property type="term" value="F:tRNA binding"/>
    <property type="evidence" value="ECO:0007669"/>
    <property type="project" value="UniProtKB-KW"/>
</dbReference>
<dbReference type="NCBIfam" id="TIGR00472">
    <property type="entry name" value="pheT_bact"/>
    <property type="match status" value="1"/>
</dbReference>
<evidence type="ECO:0000256" key="9">
    <source>
        <dbReference type="ARBA" id="ARBA00022840"/>
    </source>
</evidence>
<evidence type="ECO:0000313" key="18">
    <source>
        <dbReference type="EMBL" id="PIR70538.1"/>
    </source>
</evidence>
<evidence type="ECO:0000259" key="16">
    <source>
        <dbReference type="PROSITE" id="PS51447"/>
    </source>
</evidence>
<evidence type="ECO:0000256" key="11">
    <source>
        <dbReference type="ARBA" id="ARBA00022884"/>
    </source>
</evidence>
<name>A0A2H0TG49_9BACT</name>
<dbReference type="SMART" id="SM00874">
    <property type="entry name" value="B5"/>
    <property type="match status" value="1"/>
</dbReference>
<feature type="binding site" evidence="15">
    <location>
        <position position="347"/>
    </location>
    <ligand>
        <name>Mg(2+)</name>
        <dbReference type="ChEBI" id="CHEBI:18420"/>
        <note>shared with alpha subunit</note>
    </ligand>
</feature>
<comment type="catalytic activity">
    <reaction evidence="14 15">
        <text>tRNA(Phe) + L-phenylalanine + ATP = L-phenylalanyl-tRNA(Phe) + AMP + diphosphate + H(+)</text>
        <dbReference type="Rhea" id="RHEA:19413"/>
        <dbReference type="Rhea" id="RHEA-COMP:9668"/>
        <dbReference type="Rhea" id="RHEA-COMP:9699"/>
        <dbReference type="ChEBI" id="CHEBI:15378"/>
        <dbReference type="ChEBI" id="CHEBI:30616"/>
        <dbReference type="ChEBI" id="CHEBI:33019"/>
        <dbReference type="ChEBI" id="CHEBI:58095"/>
        <dbReference type="ChEBI" id="CHEBI:78442"/>
        <dbReference type="ChEBI" id="CHEBI:78531"/>
        <dbReference type="ChEBI" id="CHEBI:456215"/>
        <dbReference type="EC" id="6.1.1.20"/>
    </reaction>
</comment>
<dbReference type="InterPro" id="IPR020825">
    <property type="entry name" value="Phe-tRNA_synthase-like_B3/B4"/>
</dbReference>
<evidence type="ECO:0000259" key="17">
    <source>
        <dbReference type="PROSITE" id="PS51483"/>
    </source>
</evidence>
<dbReference type="InterPro" id="IPR005146">
    <property type="entry name" value="B3/B4_tRNA-bd"/>
</dbReference>
<dbReference type="Pfam" id="PF03147">
    <property type="entry name" value="FDX-ACB"/>
    <property type="match status" value="1"/>
</dbReference>
<evidence type="ECO:0000256" key="12">
    <source>
        <dbReference type="ARBA" id="ARBA00022917"/>
    </source>
</evidence>
<feature type="domain" description="B5" evidence="17">
    <location>
        <begin position="294"/>
        <end position="369"/>
    </location>
</feature>
<dbReference type="Gene3D" id="3.30.930.10">
    <property type="entry name" value="Bira Bifunctional Protein, Domain 2"/>
    <property type="match status" value="1"/>
</dbReference>
<feature type="binding site" evidence="15">
    <location>
        <position position="353"/>
    </location>
    <ligand>
        <name>Mg(2+)</name>
        <dbReference type="ChEBI" id="CHEBI:18420"/>
        <note>shared with alpha subunit</note>
    </ligand>
</feature>
<evidence type="ECO:0000256" key="2">
    <source>
        <dbReference type="ARBA" id="ARBA00008653"/>
    </source>
</evidence>
<dbReference type="SUPFAM" id="SSF56037">
    <property type="entry name" value="PheT/TilS domain"/>
    <property type="match status" value="1"/>
</dbReference>
<evidence type="ECO:0000256" key="10">
    <source>
        <dbReference type="ARBA" id="ARBA00022842"/>
    </source>
</evidence>
<comment type="subunit">
    <text evidence="3 15">Tetramer of two alpha and two beta subunits.</text>
</comment>
<comment type="similarity">
    <text evidence="2 15">Belongs to the phenylalanyl-tRNA synthetase beta subunit family. Type 1 subfamily.</text>
</comment>
<dbReference type="SMART" id="SM00873">
    <property type="entry name" value="B3_4"/>
    <property type="match status" value="1"/>
</dbReference>
<feature type="binding site" evidence="15">
    <location>
        <position position="357"/>
    </location>
    <ligand>
        <name>Mg(2+)</name>
        <dbReference type="ChEBI" id="CHEBI:18420"/>
        <note>shared with alpha subunit</note>
    </ligand>
</feature>
<dbReference type="Proteomes" id="UP000229383">
    <property type="component" value="Unassembled WGS sequence"/>
</dbReference>
<evidence type="ECO:0000256" key="1">
    <source>
        <dbReference type="ARBA" id="ARBA00004496"/>
    </source>
</evidence>
<feature type="domain" description="FDX-ACB" evidence="16">
    <location>
        <begin position="601"/>
        <end position="695"/>
    </location>
</feature>
<evidence type="ECO:0000256" key="6">
    <source>
        <dbReference type="ARBA" id="ARBA00022598"/>
    </source>
</evidence>
<dbReference type="PANTHER" id="PTHR10947">
    <property type="entry name" value="PHENYLALANYL-TRNA SYNTHETASE BETA CHAIN AND LEUCINE-RICH REPEAT-CONTAINING PROTEIN 47"/>
    <property type="match status" value="1"/>
</dbReference>
<evidence type="ECO:0000256" key="15">
    <source>
        <dbReference type="HAMAP-Rule" id="MF_00283"/>
    </source>
</evidence>
<proteinExistence type="inferred from homology"/>
<dbReference type="FunFam" id="3.30.70.380:FF:000001">
    <property type="entry name" value="Phenylalanine--tRNA ligase beta subunit"/>
    <property type="match status" value="1"/>
</dbReference>
<dbReference type="SUPFAM" id="SSF46955">
    <property type="entry name" value="Putative DNA-binding domain"/>
    <property type="match status" value="2"/>
</dbReference>